<gene>
    <name evidence="2" type="ORF">ATE48_02400</name>
</gene>
<dbReference type="InterPro" id="IPR002654">
    <property type="entry name" value="Glyco_trans_25"/>
</dbReference>
<evidence type="ECO:0000313" key="2">
    <source>
        <dbReference type="EMBL" id="ANP44855.1"/>
    </source>
</evidence>
<organism evidence="2 3">
    <name type="scientific">Candidatus Viadribacter manganicus</name>
    <dbReference type="NCBI Taxonomy" id="1759059"/>
    <lineage>
        <taxon>Bacteria</taxon>
        <taxon>Pseudomonadati</taxon>
        <taxon>Pseudomonadota</taxon>
        <taxon>Alphaproteobacteria</taxon>
        <taxon>Hyphomonadales</taxon>
        <taxon>Hyphomonadaceae</taxon>
        <taxon>Candidatus Viadribacter</taxon>
    </lineage>
</organism>
<dbReference type="InParanoid" id="A0A1B1AE73"/>
<name>A0A1B1AE73_9PROT</name>
<dbReference type="CDD" id="cd06532">
    <property type="entry name" value="Glyco_transf_25"/>
    <property type="match status" value="1"/>
</dbReference>
<accession>A0A1B1AE73</accession>
<protein>
    <recommendedName>
        <fullName evidence="1">Glycosyl transferase family 25 domain-containing protein</fullName>
    </recommendedName>
</protein>
<sequence length="248" mass="27032">MLLHVINLPARTDRRAQFAAWNERPGVEAAFVDAVIGASLDREDLANRRLIEPDTEQFSAGALGNALSHHGLWLKVAAALEPAFICEDDACLRADFAVQAISALSQIPADWDIFFFGYNTNAIVAVEARDGLKTLLQFDDSAKRTVDYFDAFARTPAPAPTPLLCFQAWGTLAYALSPQGAAKLLKLCFPLSGARDIFMFGQNRTLKPYTLDGMINVALQRAPVNAYCVFPPLAVSANDIASSDVVRR</sequence>
<keyword evidence="3" id="KW-1185">Reference proteome</keyword>
<feature type="domain" description="Glycosyl transferase family 25" evidence="1">
    <location>
        <begin position="4"/>
        <end position="199"/>
    </location>
</feature>
<dbReference type="AlphaFoldDB" id="A0A1B1AE73"/>
<dbReference type="RefSeq" id="WP_066767456.1">
    <property type="nucleotide sequence ID" value="NZ_CP013244.1"/>
</dbReference>
<dbReference type="KEGG" id="cbot:ATE48_02400"/>
<dbReference type="OrthoDB" id="259382at2"/>
<dbReference type="Pfam" id="PF01755">
    <property type="entry name" value="Glyco_transf_25"/>
    <property type="match status" value="1"/>
</dbReference>
<dbReference type="EMBL" id="CP013244">
    <property type="protein sequence ID" value="ANP44855.1"/>
    <property type="molecule type" value="Genomic_DNA"/>
</dbReference>
<reference evidence="2 3" key="1">
    <citation type="submission" date="2015-11" db="EMBL/GenBank/DDBJ databases">
        <title>Whole-Genome Sequence of Candidatus Oderbacter manganicum from the National Park Lower Oder Valley, Germany.</title>
        <authorList>
            <person name="Braun B."/>
            <person name="Liere K."/>
            <person name="Szewzyk U."/>
        </authorList>
    </citation>
    <scope>NUCLEOTIDE SEQUENCE [LARGE SCALE GENOMIC DNA]</scope>
    <source>
        <strain evidence="2 3">OTSz_A_272</strain>
    </source>
</reference>
<dbReference type="Proteomes" id="UP000092498">
    <property type="component" value="Chromosome"/>
</dbReference>
<dbReference type="STRING" id="1759059.ATE48_02400"/>
<proteinExistence type="predicted"/>
<evidence type="ECO:0000259" key="1">
    <source>
        <dbReference type="Pfam" id="PF01755"/>
    </source>
</evidence>
<evidence type="ECO:0000313" key="3">
    <source>
        <dbReference type="Proteomes" id="UP000092498"/>
    </source>
</evidence>